<sequence length="477" mass="51350">MEVKGKAVTVLGLARSGVGAARLLDRLGARVTVTDKKGPQDLGPYLALLGPGIRHVLGEHPPGLFEEASLIVVSPGVPLTIAPLKRAKEKGVKIIGELELAYQAVAHGLLDMACGEERIPSFLAVTGANGKSTTTTLLYEMLKENGTGVMVGGNIGNALTEEILKRAEDGCRTSPALTSIVAEVSSFQLETIDAFRPKGAAILNITPDHLDRYHSMEEYIAAKCRIFENQGAGDFLVLNADDPVTAALEAERLRGREKGPQVFFFSRQREVRGAYYRGGLIHFALPEPAQVSGAFTLDPATFRIRGVHNIENAMAASLMALLAGCSKDAVRGALSVFPGLEHRLEFVRELNGVQFINDSKGTNAGAVIKSLESFSSPIILIAGGRDKDSDFTLLRPLIEERVKALVLIGEAREKIRKAVGGGKEVFLTDDFGEAVRKARDLAVPGDVVLFSPACASFDMFRDFEDRGKQFKRIVEGL</sequence>
<keyword evidence="4 7" id="KW-0436">Ligase</keyword>
<dbReference type="PANTHER" id="PTHR43692">
    <property type="entry name" value="UDP-N-ACETYLMURAMOYLALANINE--D-GLUTAMATE LIGASE"/>
    <property type="match status" value="1"/>
</dbReference>
<dbReference type="Pfam" id="PF08245">
    <property type="entry name" value="Mur_ligase_M"/>
    <property type="match status" value="1"/>
</dbReference>
<evidence type="ECO:0000256" key="8">
    <source>
        <dbReference type="RuleBase" id="RU003664"/>
    </source>
</evidence>
<dbReference type="GO" id="GO:0005737">
    <property type="term" value="C:cytoplasm"/>
    <property type="evidence" value="ECO:0007669"/>
    <property type="project" value="UniProtKB-SubCell"/>
</dbReference>
<keyword evidence="7 8" id="KW-0132">Cell division</keyword>
<dbReference type="GO" id="GO:0071555">
    <property type="term" value="P:cell wall organization"/>
    <property type="evidence" value="ECO:0007669"/>
    <property type="project" value="UniProtKB-KW"/>
</dbReference>
<keyword evidence="6 7" id="KW-0067">ATP-binding</keyword>
<dbReference type="InterPro" id="IPR036615">
    <property type="entry name" value="Mur_ligase_C_dom_sf"/>
</dbReference>
<evidence type="ECO:0000256" key="7">
    <source>
        <dbReference type="HAMAP-Rule" id="MF_00639"/>
    </source>
</evidence>
<evidence type="ECO:0000256" key="3">
    <source>
        <dbReference type="ARBA" id="ARBA00022490"/>
    </source>
</evidence>
<feature type="domain" description="Mur ligase C-terminal" evidence="9">
    <location>
        <begin position="342"/>
        <end position="454"/>
    </location>
</feature>
<comment type="pathway">
    <text evidence="2 7 8">Cell wall biogenesis; peptidoglycan biosynthesis.</text>
</comment>
<evidence type="ECO:0000256" key="1">
    <source>
        <dbReference type="ARBA" id="ARBA00004496"/>
    </source>
</evidence>
<dbReference type="GO" id="GO:0008360">
    <property type="term" value="P:regulation of cell shape"/>
    <property type="evidence" value="ECO:0007669"/>
    <property type="project" value="UniProtKB-KW"/>
</dbReference>
<keyword evidence="7 8" id="KW-0961">Cell wall biogenesis/degradation</keyword>
<evidence type="ECO:0000256" key="5">
    <source>
        <dbReference type="ARBA" id="ARBA00022741"/>
    </source>
</evidence>
<dbReference type="Gene3D" id="3.40.1190.10">
    <property type="entry name" value="Mur-like, catalytic domain"/>
    <property type="match status" value="1"/>
</dbReference>
<dbReference type="Pfam" id="PF02875">
    <property type="entry name" value="Mur_ligase_C"/>
    <property type="match status" value="1"/>
</dbReference>
<evidence type="ECO:0000259" key="10">
    <source>
        <dbReference type="Pfam" id="PF08245"/>
    </source>
</evidence>
<accession>A0A953SEP9</accession>
<keyword evidence="3 7" id="KW-0963">Cytoplasm</keyword>
<dbReference type="Proteomes" id="UP000705867">
    <property type="component" value="Unassembled WGS sequence"/>
</dbReference>
<protein>
    <recommendedName>
        <fullName evidence="7 8">UDP-N-acetylmuramoylalanine--D-glutamate ligase</fullName>
        <ecNumber evidence="7 8">6.3.2.9</ecNumber>
    </recommendedName>
    <alternativeName>
        <fullName evidence="7">D-glutamic acid-adding enzyme</fullName>
    </alternativeName>
    <alternativeName>
        <fullName evidence="7">UDP-N-acetylmuramoyl-L-alanyl-D-glutamate synthetase</fullName>
    </alternativeName>
</protein>
<dbReference type="PANTHER" id="PTHR43692:SF1">
    <property type="entry name" value="UDP-N-ACETYLMURAMOYLALANINE--D-GLUTAMATE LIGASE"/>
    <property type="match status" value="1"/>
</dbReference>
<reference evidence="11" key="2">
    <citation type="submission" date="2021-08" db="EMBL/GenBank/DDBJ databases">
        <authorList>
            <person name="Dalcin Martins P."/>
        </authorList>
    </citation>
    <scope>NUCLEOTIDE SEQUENCE</scope>
    <source>
        <strain evidence="11">MAG_39</strain>
    </source>
</reference>
<dbReference type="Gene3D" id="3.40.50.720">
    <property type="entry name" value="NAD(P)-binding Rossmann-like Domain"/>
    <property type="match status" value="1"/>
</dbReference>
<dbReference type="SUPFAM" id="SSF51984">
    <property type="entry name" value="MurCD N-terminal domain"/>
    <property type="match status" value="1"/>
</dbReference>
<dbReference type="EMBL" id="JAIOIV010000133">
    <property type="protein sequence ID" value="MBZ0158052.1"/>
    <property type="molecule type" value="Genomic_DNA"/>
</dbReference>
<evidence type="ECO:0000256" key="2">
    <source>
        <dbReference type="ARBA" id="ARBA00004752"/>
    </source>
</evidence>
<comment type="subcellular location">
    <subcellularLocation>
        <location evidence="1 7 8">Cytoplasm</location>
    </subcellularLocation>
</comment>
<dbReference type="InterPro" id="IPR005762">
    <property type="entry name" value="MurD"/>
</dbReference>
<dbReference type="GO" id="GO:0051301">
    <property type="term" value="P:cell division"/>
    <property type="evidence" value="ECO:0007669"/>
    <property type="project" value="UniProtKB-KW"/>
</dbReference>
<name>A0A953SEP9_9BACT</name>
<keyword evidence="7 8" id="KW-0131">Cell cycle</keyword>
<reference evidence="11" key="1">
    <citation type="journal article" date="2021" name="bioRxiv">
        <title>Unraveling nitrogen, sulfur and carbon metabolic pathways and microbial community transcriptional responses to substrate deprivation and toxicity stresses in a bioreactor mimicking anoxic brackish coastal sediment conditions.</title>
        <authorList>
            <person name="Martins P.D."/>
            <person name="Echeveste M.J."/>
            <person name="Arshad A."/>
            <person name="Kurth J."/>
            <person name="Ouboter H."/>
            <person name="Jetten M.S.M."/>
            <person name="Welte C.U."/>
        </authorList>
    </citation>
    <scope>NUCLEOTIDE SEQUENCE</scope>
    <source>
        <strain evidence="11">MAG_39</strain>
    </source>
</reference>
<comment type="function">
    <text evidence="7 8">Cell wall formation. Catalyzes the addition of glutamate to the nucleotide precursor UDP-N-acetylmuramoyl-L-alanine (UMA).</text>
</comment>
<keyword evidence="5 7" id="KW-0547">Nucleotide-binding</keyword>
<dbReference type="Gene3D" id="3.90.190.20">
    <property type="entry name" value="Mur ligase, C-terminal domain"/>
    <property type="match status" value="1"/>
</dbReference>
<dbReference type="GO" id="GO:0005524">
    <property type="term" value="F:ATP binding"/>
    <property type="evidence" value="ECO:0007669"/>
    <property type="project" value="UniProtKB-UniRule"/>
</dbReference>
<evidence type="ECO:0000256" key="4">
    <source>
        <dbReference type="ARBA" id="ARBA00022598"/>
    </source>
</evidence>
<feature type="domain" description="Mur ligase central" evidence="10">
    <location>
        <begin position="125"/>
        <end position="319"/>
    </location>
</feature>
<dbReference type="GO" id="GO:0008764">
    <property type="term" value="F:UDP-N-acetylmuramoylalanine-D-glutamate ligase activity"/>
    <property type="evidence" value="ECO:0007669"/>
    <property type="project" value="UniProtKB-UniRule"/>
</dbReference>
<dbReference type="AlphaFoldDB" id="A0A953SEP9"/>
<dbReference type="EC" id="6.3.2.9" evidence="7 8"/>
<proteinExistence type="inferred from homology"/>
<evidence type="ECO:0000313" key="11">
    <source>
        <dbReference type="EMBL" id="MBZ0158052.1"/>
    </source>
</evidence>
<dbReference type="InterPro" id="IPR004101">
    <property type="entry name" value="Mur_ligase_C"/>
</dbReference>
<evidence type="ECO:0000256" key="6">
    <source>
        <dbReference type="ARBA" id="ARBA00022840"/>
    </source>
</evidence>
<dbReference type="SUPFAM" id="SSF53244">
    <property type="entry name" value="MurD-like peptide ligases, peptide-binding domain"/>
    <property type="match status" value="1"/>
</dbReference>
<keyword evidence="7 8" id="KW-0133">Cell shape</keyword>
<evidence type="ECO:0000313" key="12">
    <source>
        <dbReference type="Proteomes" id="UP000705867"/>
    </source>
</evidence>
<dbReference type="GO" id="GO:0009252">
    <property type="term" value="P:peptidoglycan biosynthetic process"/>
    <property type="evidence" value="ECO:0007669"/>
    <property type="project" value="UniProtKB-UniRule"/>
</dbReference>
<dbReference type="InterPro" id="IPR036565">
    <property type="entry name" value="Mur-like_cat_sf"/>
</dbReference>
<keyword evidence="7 8" id="KW-0573">Peptidoglycan synthesis</keyword>
<dbReference type="Pfam" id="PF21799">
    <property type="entry name" value="MurD-like_N"/>
    <property type="match status" value="1"/>
</dbReference>
<organism evidence="11 12">
    <name type="scientific">Candidatus Nitrobium versatile</name>
    <dbReference type="NCBI Taxonomy" id="2884831"/>
    <lineage>
        <taxon>Bacteria</taxon>
        <taxon>Pseudomonadati</taxon>
        <taxon>Nitrospirota</taxon>
        <taxon>Nitrospiria</taxon>
        <taxon>Nitrospirales</taxon>
        <taxon>Nitrospiraceae</taxon>
        <taxon>Candidatus Nitrobium</taxon>
    </lineage>
</organism>
<dbReference type="NCBIfam" id="TIGR01087">
    <property type="entry name" value="murD"/>
    <property type="match status" value="1"/>
</dbReference>
<gene>
    <name evidence="7 11" type="primary">murD</name>
    <name evidence="11" type="ORF">K8I29_17785</name>
</gene>
<dbReference type="InterPro" id="IPR013221">
    <property type="entry name" value="Mur_ligase_cen"/>
</dbReference>
<comment type="similarity">
    <text evidence="7">Belongs to the MurCDEF family.</text>
</comment>
<comment type="caution">
    <text evidence="11">The sequence shown here is derived from an EMBL/GenBank/DDBJ whole genome shotgun (WGS) entry which is preliminary data.</text>
</comment>
<dbReference type="HAMAP" id="MF_00639">
    <property type="entry name" value="MurD"/>
    <property type="match status" value="1"/>
</dbReference>
<evidence type="ECO:0000259" key="9">
    <source>
        <dbReference type="Pfam" id="PF02875"/>
    </source>
</evidence>
<comment type="catalytic activity">
    <reaction evidence="7 8">
        <text>UDP-N-acetyl-alpha-D-muramoyl-L-alanine + D-glutamate + ATP = UDP-N-acetyl-alpha-D-muramoyl-L-alanyl-D-glutamate + ADP + phosphate + H(+)</text>
        <dbReference type="Rhea" id="RHEA:16429"/>
        <dbReference type="ChEBI" id="CHEBI:15378"/>
        <dbReference type="ChEBI" id="CHEBI:29986"/>
        <dbReference type="ChEBI" id="CHEBI:30616"/>
        <dbReference type="ChEBI" id="CHEBI:43474"/>
        <dbReference type="ChEBI" id="CHEBI:83898"/>
        <dbReference type="ChEBI" id="CHEBI:83900"/>
        <dbReference type="ChEBI" id="CHEBI:456216"/>
        <dbReference type="EC" id="6.3.2.9"/>
    </reaction>
</comment>
<feature type="binding site" evidence="7">
    <location>
        <begin position="127"/>
        <end position="133"/>
    </location>
    <ligand>
        <name>ATP</name>
        <dbReference type="ChEBI" id="CHEBI:30616"/>
    </ligand>
</feature>
<dbReference type="SUPFAM" id="SSF53623">
    <property type="entry name" value="MurD-like peptide ligases, catalytic domain"/>
    <property type="match status" value="1"/>
</dbReference>